<dbReference type="GO" id="GO:0004337">
    <property type="term" value="F:(2E,6E)-farnesyl diphosphate synthase activity"/>
    <property type="evidence" value="ECO:0007669"/>
    <property type="project" value="UniProtKB-EC"/>
</dbReference>
<sequence length="371" mass="42059">MLGLTAAKVFAFISQYLPPITFFTNHKPASTYHHRRRDLKSYRILQAQTNHTQPNFKFSDESDSGACQITEPYEKIVSAPLDYLLSIPGKDIRGKLISAFNEWLHVPEDKLAVVREVIDRLHTASLLIDDIQDSSCLRRGHPVAHDVFGIAQTINAANYAYFLQQERVSEINDPRAFHIFTQALLDLHIGQGMDLYWRDALVCPTEAEYTRMVMYKTGGLFRLAVELMQIQSTTTTDLSRLVGLLGIIFQIRDDYMNLQSGIYAEKKGSMEDLTEGKFSYPVIHSIRAAPGNTQLINILKQRSEDRAVKVRAVQYMESTGSFQYCREVLSGLMEQARSHVDELEILLGPNQGIRHILDLLQVHPPNVNPAP</sequence>
<evidence type="ECO:0000256" key="15">
    <source>
        <dbReference type="ARBA" id="ARBA00033096"/>
    </source>
</evidence>
<dbReference type="EC" id="2.5.1.29" evidence="4"/>
<evidence type="ECO:0000256" key="11">
    <source>
        <dbReference type="ARBA" id="ARBA00032380"/>
    </source>
</evidence>
<dbReference type="InterPro" id="IPR008949">
    <property type="entry name" value="Isoprenoid_synthase_dom_sf"/>
</dbReference>
<dbReference type="Proteomes" id="UP001154252">
    <property type="component" value="Unassembled WGS sequence"/>
</dbReference>
<evidence type="ECO:0000256" key="17">
    <source>
        <dbReference type="ARBA" id="ARBA00049291"/>
    </source>
</evidence>
<evidence type="ECO:0000256" key="8">
    <source>
        <dbReference type="ARBA" id="ARBA00022723"/>
    </source>
</evidence>
<evidence type="ECO:0000256" key="18">
    <source>
        <dbReference type="ARBA" id="ARBA00049399"/>
    </source>
</evidence>
<evidence type="ECO:0000313" key="21">
    <source>
        <dbReference type="Proteomes" id="UP001154252"/>
    </source>
</evidence>
<comment type="cofactor">
    <cofactor evidence="1">
        <name>Mg(2+)</name>
        <dbReference type="ChEBI" id="CHEBI:18420"/>
    </cofactor>
</comment>
<comment type="catalytic activity">
    <reaction evidence="17">
        <text>isopentenyl diphosphate + dimethylallyl diphosphate = (2E)-geranyl diphosphate + diphosphate</text>
        <dbReference type="Rhea" id="RHEA:22408"/>
        <dbReference type="ChEBI" id="CHEBI:33019"/>
        <dbReference type="ChEBI" id="CHEBI:57623"/>
        <dbReference type="ChEBI" id="CHEBI:58057"/>
        <dbReference type="ChEBI" id="CHEBI:128769"/>
        <dbReference type="EC" id="2.5.1.1"/>
    </reaction>
</comment>
<evidence type="ECO:0000256" key="14">
    <source>
        <dbReference type="ARBA" id="ARBA00032873"/>
    </source>
</evidence>
<name>A0A9W4KEE3_9EURO</name>
<dbReference type="Pfam" id="PF00348">
    <property type="entry name" value="polyprenyl_synt"/>
    <property type="match status" value="1"/>
</dbReference>
<dbReference type="EC" id="2.5.1.10" evidence="5"/>
<evidence type="ECO:0000256" key="4">
    <source>
        <dbReference type="ARBA" id="ARBA00012382"/>
    </source>
</evidence>
<comment type="catalytic activity">
    <reaction evidence="16">
        <text>isopentenyl diphosphate + (2E,6E)-farnesyl diphosphate = (2E,6E,10E)-geranylgeranyl diphosphate + diphosphate</text>
        <dbReference type="Rhea" id="RHEA:17653"/>
        <dbReference type="ChEBI" id="CHEBI:33019"/>
        <dbReference type="ChEBI" id="CHEBI:58756"/>
        <dbReference type="ChEBI" id="CHEBI:128769"/>
        <dbReference type="ChEBI" id="CHEBI:175763"/>
        <dbReference type="EC" id="2.5.1.29"/>
    </reaction>
</comment>
<dbReference type="PANTHER" id="PTHR12001">
    <property type="entry name" value="GERANYLGERANYL PYROPHOSPHATE SYNTHASE"/>
    <property type="match status" value="1"/>
</dbReference>
<evidence type="ECO:0000256" key="13">
    <source>
        <dbReference type="ARBA" id="ARBA00032448"/>
    </source>
</evidence>
<organism evidence="20 21">
    <name type="scientific">Penicillium egyptiacum</name>
    <dbReference type="NCBI Taxonomy" id="1303716"/>
    <lineage>
        <taxon>Eukaryota</taxon>
        <taxon>Fungi</taxon>
        <taxon>Dikarya</taxon>
        <taxon>Ascomycota</taxon>
        <taxon>Pezizomycotina</taxon>
        <taxon>Eurotiomycetes</taxon>
        <taxon>Eurotiomycetidae</taxon>
        <taxon>Eurotiales</taxon>
        <taxon>Aspergillaceae</taxon>
        <taxon>Penicillium</taxon>
    </lineage>
</organism>
<dbReference type="GO" id="GO:0004311">
    <property type="term" value="F:geranylgeranyl diphosphate synthase activity"/>
    <property type="evidence" value="ECO:0007669"/>
    <property type="project" value="UniProtKB-EC"/>
</dbReference>
<comment type="catalytic activity">
    <reaction evidence="18">
        <text>isopentenyl diphosphate + (2E)-geranyl diphosphate = (2E,6E)-farnesyl diphosphate + diphosphate</text>
        <dbReference type="Rhea" id="RHEA:19361"/>
        <dbReference type="ChEBI" id="CHEBI:33019"/>
        <dbReference type="ChEBI" id="CHEBI:58057"/>
        <dbReference type="ChEBI" id="CHEBI:128769"/>
        <dbReference type="ChEBI" id="CHEBI:175763"/>
        <dbReference type="EC" id="2.5.1.10"/>
    </reaction>
</comment>
<dbReference type="InterPro" id="IPR000092">
    <property type="entry name" value="Polyprenyl_synt"/>
</dbReference>
<evidence type="ECO:0000256" key="1">
    <source>
        <dbReference type="ARBA" id="ARBA00001946"/>
    </source>
</evidence>
<dbReference type="InterPro" id="IPR033749">
    <property type="entry name" value="Polyprenyl_synt_CS"/>
</dbReference>
<dbReference type="PROSITE" id="PS00444">
    <property type="entry name" value="POLYPRENYL_SYNTHASE_2"/>
    <property type="match status" value="1"/>
</dbReference>
<accession>A0A9W4KEE3</accession>
<keyword evidence="7 19" id="KW-0808">Transferase</keyword>
<dbReference type="GO" id="GO:0008299">
    <property type="term" value="P:isoprenoid biosynthetic process"/>
    <property type="evidence" value="ECO:0007669"/>
    <property type="project" value="InterPro"/>
</dbReference>
<gene>
    <name evidence="20" type="ORF">PEGY_LOCUS4026</name>
</gene>
<evidence type="ECO:0000256" key="6">
    <source>
        <dbReference type="ARBA" id="ARBA00012833"/>
    </source>
</evidence>
<evidence type="ECO:0000313" key="20">
    <source>
        <dbReference type="EMBL" id="CAG8895002.1"/>
    </source>
</evidence>
<protein>
    <recommendedName>
        <fullName evidence="14">(2E,6E)-farnesyl diphosphate synthase</fullName>
        <ecNumber evidence="6">2.5.1.1</ecNumber>
        <ecNumber evidence="5">2.5.1.10</ecNumber>
        <ecNumber evidence="4">2.5.1.29</ecNumber>
    </recommendedName>
    <alternativeName>
        <fullName evidence="13">Dimethylallyltranstransferase</fullName>
    </alternativeName>
    <alternativeName>
        <fullName evidence="12">Farnesyl diphosphate synthase</fullName>
    </alternativeName>
    <alternativeName>
        <fullName evidence="10">Farnesyltranstransferase</fullName>
    </alternativeName>
    <alternativeName>
        <fullName evidence="15">Geranylgeranyl diphosphate synthase</fullName>
    </alternativeName>
    <alternativeName>
        <fullName evidence="11">Geranyltranstransferase</fullName>
    </alternativeName>
</protein>
<evidence type="ECO:0000256" key="2">
    <source>
        <dbReference type="ARBA" id="ARBA00005179"/>
    </source>
</evidence>
<dbReference type="EMBL" id="CAJVRC010000851">
    <property type="protein sequence ID" value="CAG8895002.1"/>
    <property type="molecule type" value="Genomic_DNA"/>
</dbReference>
<dbReference type="EC" id="2.5.1.1" evidence="6"/>
<dbReference type="PANTHER" id="PTHR12001:SF70">
    <property type="entry name" value="PYROPHOSPHATE SYNTHETASE ATMG, PUTATIVE (AFU_ORTHOLOGUE AFUA_8G02400)-RELATED"/>
    <property type="match status" value="1"/>
</dbReference>
<dbReference type="CDD" id="cd00685">
    <property type="entry name" value="Trans_IPPS_HT"/>
    <property type="match status" value="1"/>
</dbReference>
<dbReference type="Gene3D" id="1.10.600.10">
    <property type="entry name" value="Farnesyl Diphosphate Synthase"/>
    <property type="match status" value="1"/>
</dbReference>
<dbReference type="SFLD" id="SFLDS00005">
    <property type="entry name" value="Isoprenoid_Synthase_Type_I"/>
    <property type="match status" value="1"/>
</dbReference>
<dbReference type="SUPFAM" id="SSF48576">
    <property type="entry name" value="Terpenoid synthases"/>
    <property type="match status" value="1"/>
</dbReference>
<keyword evidence="21" id="KW-1185">Reference proteome</keyword>
<evidence type="ECO:0000256" key="12">
    <source>
        <dbReference type="ARBA" id="ARBA00032424"/>
    </source>
</evidence>
<evidence type="ECO:0000256" key="3">
    <source>
        <dbReference type="ARBA" id="ARBA00006706"/>
    </source>
</evidence>
<evidence type="ECO:0000256" key="10">
    <source>
        <dbReference type="ARBA" id="ARBA00032052"/>
    </source>
</evidence>
<keyword evidence="9" id="KW-0460">Magnesium</keyword>
<comment type="similarity">
    <text evidence="3 19">Belongs to the FPP/GGPP synthase family.</text>
</comment>
<comment type="caution">
    <text evidence="20">The sequence shown here is derived from an EMBL/GenBank/DDBJ whole genome shotgun (WGS) entry which is preliminary data.</text>
</comment>
<dbReference type="PROSITE" id="PS00723">
    <property type="entry name" value="POLYPRENYL_SYNTHASE_1"/>
    <property type="match status" value="1"/>
</dbReference>
<evidence type="ECO:0000256" key="19">
    <source>
        <dbReference type="RuleBase" id="RU004466"/>
    </source>
</evidence>
<dbReference type="AlphaFoldDB" id="A0A9W4KEE3"/>
<keyword evidence="8" id="KW-0479">Metal-binding</keyword>
<evidence type="ECO:0000256" key="7">
    <source>
        <dbReference type="ARBA" id="ARBA00022679"/>
    </source>
</evidence>
<proteinExistence type="inferred from homology"/>
<dbReference type="OrthoDB" id="10029326at2759"/>
<dbReference type="GO" id="GO:0043386">
    <property type="term" value="P:mycotoxin biosynthetic process"/>
    <property type="evidence" value="ECO:0007669"/>
    <property type="project" value="UniProtKB-ARBA"/>
</dbReference>
<evidence type="ECO:0000256" key="16">
    <source>
        <dbReference type="ARBA" id="ARBA00048119"/>
    </source>
</evidence>
<comment type="pathway">
    <text evidence="2">Secondary metabolite biosynthesis.</text>
</comment>
<dbReference type="GO" id="GO:0046872">
    <property type="term" value="F:metal ion binding"/>
    <property type="evidence" value="ECO:0007669"/>
    <property type="project" value="UniProtKB-KW"/>
</dbReference>
<evidence type="ECO:0000256" key="5">
    <source>
        <dbReference type="ARBA" id="ARBA00012439"/>
    </source>
</evidence>
<reference evidence="20" key="1">
    <citation type="submission" date="2021-07" db="EMBL/GenBank/DDBJ databases">
        <authorList>
            <person name="Branca A.L. A."/>
        </authorList>
    </citation>
    <scope>NUCLEOTIDE SEQUENCE</scope>
</reference>
<evidence type="ECO:0000256" key="9">
    <source>
        <dbReference type="ARBA" id="ARBA00022842"/>
    </source>
</evidence>
<dbReference type="GO" id="GO:0046165">
    <property type="term" value="P:alcohol biosynthetic process"/>
    <property type="evidence" value="ECO:0007669"/>
    <property type="project" value="UniProtKB-ARBA"/>
</dbReference>
<dbReference type="GO" id="GO:0004161">
    <property type="term" value="F:dimethylallyltranstransferase activity"/>
    <property type="evidence" value="ECO:0007669"/>
    <property type="project" value="UniProtKB-EC"/>
</dbReference>